<accession>A0A1Q9CF61</accession>
<evidence type="ECO:0000256" key="1">
    <source>
        <dbReference type="SAM" id="MobiDB-lite"/>
    </source>
</evidence>
<keyword evidence="3" id="KW-1185">Reference proteome</keyword>
<reference evidence="2 3" key="1">
    <citation type="submission" date="2016-02" db="EMBL/GenBank/DDBJ databases">
        <title>Genome analysis of coral dinoflagellate symbionts highlights evolutionary adaptations to a symbiotic lifestyle.</title>
        <authorList>
            <person name="Aranda M."/>
            <person name="Li Y."/>
            <person name="Liew Y.J."/>
            <person name="Baumgarten S."/>
            <person name="Simakov O."/>
            <person name="Wilson M."/>
            <person name="Piel J."/>
            <person name="Ashoor H."/>
            <person name="Bougouffa S."/>
            <person name="Bajic V.B."/>
            <person name="Ryu T."/>
            <person name="Ravasi T."/>
            <person name="Bayer T."/>
            <person name="Micklem G."/>
            <person name="Kim H."/>
            <person name="Bhak J."/>
            <person name="Lajeunesse T.C."/>
            <person name="Voolstra C.R."/>
        </authorList>
    </citation>
    <scope>NUCLEOTIDE SEQUENCE [LARGE SCALE GENOMIC DNA]</scope>
    <source>
        <strain evidence="2 3">CCMP2467</strain>
    </source>
</reference>
<comment type="caution">
    <text evidence="2">The sequence shown here is derived from an EMBL/GenBank/DDBJ whole genome shotgun (WGS) entry which is preliminary data.</text>
</comment>
<dbReference type="AlphaFoldDB" id="A0A1Q9CF61"/>
<dbReference type="EMBL" id="LSRX01001270">
    <property type="protein sequence ID" value="OLP81560.1"/>
    <property type="molecule type" value="Genomic_DNA"/>
</dbReference>
<gene>
    <name evidence="2" type="ORF">AK812_SmicGene37884</name>
</gene>
<feature type="region of interest" description="Disordered" evidence="1">
    <location>
        <begin position="32"/>
        <end position="61"/>
    </location>
</feature>
<organism evidence="2 3">
    <name type="scientific">Symbiodinium microadriaticum</name>
    <name type="common">Dinoflagellate</name>
    <name type="synonym">Zooxanthella microadriatica</name>
    <dbReference type="NCBI Taxonomy" id="2951"/>
    <lineage>
        <taxon>Eukaryota</taxon>
        <taxon>Sar</taxon>
        <taxon>Alveolata</taxon>
        <taxon>Dinophyceae</taxon>
        <taxon>Suessiales</taxon>
        <taxon>Symbiodiniaceae</taxon>
        <taxon>Symbiodinium</taxon>
    </lineage>
</organism>
<protein>
    <submittedName>
        <fullName evidence="2">Uncharacterized protein</fullName>
    </submittedName>
</protein>
<name>A0A1Q9CF61_SYMMI</name>
<evidence type="ECO:0000313" key="2">
    <source>
        <dbReference type="EMBL" id="OLP81560.1"/>
    </source>
</evidence>
<proteinExistence type="predicted"/>
<sequence length="104" mass="11103">MSTSFGTFEPSDAVLAAMQARVGAARAVEIRGDDDLMSQRQKEPGPQPAAAPSAPSFKLHGGYRETVPAEYKNLPPVVMRVAETGGVSFGIKEDSLDVEGNHFR</sequence>
<dbReference type="Proteomes" id="UP000186817">
    <property type="component" value="Unassembled WGS sequence"/>
</dbReference>
<evidence type="ECO:0000313" key="3">
    <source>
        <dbReference type="Proteomes" id="UP000186817"/>
    </source>
</evidence>